<accession>A0A1G6JDL2</accession>
<keyword evidence="3" id="KW-1185">Reference proteome</keyword>
<gene>
    <name evidence="2" type="ORF">SAMN05421749_103320</name>
</gene>
<feature type="domain" description="Phage tail fibre protein N-terminal" evidence="1">
    <location>
        <begin position="4"/>
        <end position="150"/>
    </location>
</feature>
<name>A0A1G6JDL2_9GAMM</name>
<dbReference type="Pfam" id="PF12571">
    <property type="entry name" value="Phage_tail_fib"/>
    <property type="match status" value="1"/>
</dbReference>
<proteinExistence type="predicted"/>
<evidence type="ECO:0000313" key="2">
    <source>
        <dbReference type="EMBL" id="SDC16747.1"/>
    </source>
</evidence>
<organism evidence="2 3">
    <name type="scientific">Acinetobacter marinus</name>
    <dbReference type="NCBI Taxonomy" id="281375"/>
    <lineage>
        <taxon>Bacteria</taxon>
        <taxon>Pseudomonadati</taxon>
        <taxon>Pseudomonadota</taxon>
        <taxon>Gammaproteobacteria</taxon>
        <taxon>Moraxellales</taxon>
        <taxon>Moraxellaceae</taxon>
        <taxon>Acinetobacter</taxon>
    </lineage>
</organism>
<dbReference type="RefSeq" id="WP_244515986.1">
    <property type="nucleotide sequence ID" value="NZ_FMYK01000003.1"/>
</dbReference>
<reference evidence="3" key="1">
    <citation type="submission" date="2016-09" db="EMBL/GenBank/DDBJ databases">
        <authorList>
            <person name="Varghese N."/>
            <person name="Submissions S."/>
        </authorList>
    </citation>
    <scope>NUCLEOTIDE SEQUENCE [LARGE SCALE GENOMIC DNA]</scope>
    <source>
        <strain evidence="3">ANC 3699</strain>
    </source>
</reference>
<dbReference type="Proteomes" id="UP000242317">
    <property type="component" value="Unassembled WGS sequence"/>
</dbReference>
<dbReference type="PANTHER" id="PTHR35191">
    <property type="entry name" value="PROPHAGE SIDE TAIL FIBER PROTEIN HOMOLOG STFQ-RELATED"/>
    <property type="match status" value="1"/>
</dbReference>
<dbReference type="EMBL" id="FMYK01000003">
    <property type="protein sequence ID" value="SDC16747.1"/>
    <property type="molecule type" value="Genomic_DNA"/>
</dbReference>
<evidence type="ECO:0000259" key="1">
    <source>
        <dbReference type="Pfam" id="PF12571"/>
    </source>
</evidence>
<evidence type="ECO:0000313" key="3">
    <source>
        <dbReference type="Proteomes" id="UP000242317"/>
    </source>
</evidence>
<dbReference type="PANTHER" id="PTHR35191:SF1">
    <property type="entry name" value="PROPHAGE SIDE TAIL FIBER PROTEIN HOMOLOG STFQ-RELATED"/>
    <property type="match status" value="1"/>
</dbReference>
<dbReference type="InterPro" id="IPR022225">
    <property type="entry name" value="Phage_tail_fibre_N"/>
</dbReference>
<sequence length="935" mass="101748">MAEQIYFSVFTTQGLALLTEAIQNGTKLGITSMAFGDGGGSLPTPEADVTSLVNEVHRTSLNSLAPDPKNANWLRAEAIIASAIGGFNIRELGLYAGDVLVAYSNYPPTFKPNPSDGTARIMTFRMVLQIDNVANFELVIDPDIVLATIQLVNTTKSEIYANTVTKVNYVSDLADLDKENGRIVDVKHYSEQIDSETVRYIYDADFDGINNGGTIIDGWVAKLRDYVTPEMFGIQQNVNATAQFLAMIDFAATNKLKIRGKSGATYVTSSIQHTLAGGVYKFEASSDEHVNLIYDVDTFTSDSRHMVLGGTRTGPFETAQTNIGSSILNVQDSSVYQAGNLIRLTSTRLYQSTENRGWYCEGQMNEVLEIISSTQVRLRKPLSIDVPDKTVCTGVVTEVTDAWNFKLDSSFTFTKPFLNLRIEINGITQYIYKFDEATKAVTINSTWRSGFPTLAVGDTYTVTYSVEAYNISPAVAEVTNWHFHCKTLDTSSKKNTSALLIQYAKDVTLDRNKVSDYAGSGFAVENCLRGSISKNVGFRMNNYGASSMTQIASSSEFLVSGNIAYQSRRVNDVHGVNIYCEGNIVENNILVGGGRSNDGGSFYPDGANYCGTVGSHGGSLGTVYRGNIGINCMYPLNIRGQHEQCFDTYGYGVISEVIKYFGGGGNTIDGVHYKSGWAEAYNTDIDTTYVQHSASDSDSYCGALVSIDTADVVLDYPIEVFNLNADICSGGLYIYGNDDNLHPFLTIKNFNLGARIKPGGDYFAMVRTQKTMDITPNRFIDLGGHNIRNLMGDNSKIIRKYFYGGTAFRNTTLGLAMLQPMETKSFQGYIPAGDIAVVHNLAEVSSGISVTIKDVTAPTSRSYCAENITIRSGSATAYKDDAVFTPSNLLNISATVPAKGDTSSGKVTLTYVNGSFYIHNGRTAVIAPLLTLEGV</sequence>
<dbReference type="InterPro" id="IPR051934">
    <property type="entry name" value="Phage_Tail_Fiber_Structural"/>
</dbReference>
<dbReference type="AlphaFoldDB" id="A0A1G6JDL2"/>
<protein>
    <submittedName>
        <fullName evidence="2">Phage tail-collar fibre protein</fullName>
    </submittedName>
</protein>